<dbReference type="InterPro" id="IPR021809">
    <property type="entry name" value="DUF3386"/>
</dbReference>
<dbReference type="HOGENOM" id="CLU_1188086_0_0_0"/>
<keyword evidence="1" id="KW-0732">Signal</keyword>
<comment type="caution">
    <text evidence="2">The sequence shown here is derived from an EMBL/GenBank/DDBJ whole genome shotgun (WGS) entry which is preliminary data.</text>
</comment>
<feature type="signal peptide" evidence="1">
    <location>
        <begin position="1"/>
        <end position="19"/>
    </location>
</feature>
<sequence length="233" mass="25186">MIGRISCLLLLFAAPLAAAETTATETSAAQMLAAARDSRIIWNGIPGFTADLVVSLDGKREQGAIDVAADGETKITGISLTEDRVVGRALDSLIAHRFRDETNELTEEATFDLKDPGTALGQLISQSGGAMASQSRVKDGVIHEVIRRSPSGSFTITVVSVYRNPEGKYLPQVFTISNWDADGNLTASGTVENRWKRVGDWDLPVSHTAIRTSDSGERKVVRVEFNNLQLKTK</sequence>
<dbReference type="RefSeq" id="WP_002650184.1">
    <property type="nucleotide sequence ID" value="NZ_AANZ01000002.1"/>
</dbReference>
<dbReference type="EMBL" id="AANZ01000002">
    <property type="protein sequence ID" value="EAQ82342.1"/>
    <property type="molecule type" value="Genomic_DNA"/>
</dbReference>
<accession>A3ZN13</accession>
<evidence type="ECO:0000256" key="1">
    <source>
        <dbReference type="SAM" id="SignalP"/>
    </source>
</evidence>
<dbReference type="AlphaFoldDB" id="A3ZN13"/>
<dbReference type="STRING" id="314230.DSM3645_01470"/>
<dbReference type="Proteomes" id="UP000004358">
    <property type="component" value="Unassembled WGS sequence"/>
</dbReference>
<organism evidence="2 3">
    <name type="scientific">Blastopirellula marina DSM 3645</name>
    <dbReference type="NCBI Taxonomy" id="314230"/>
    <lineage>
        <taxon>Bacteria</taxon>
        <taxon>Pseudomonadati</taxon>
        <taxon>Planctomycetota</taxon>
        <taxon>Planctomycetia</taxon>
        <taxon>Pirellulales</taxon>
        <taxon>Pirellulaceae</taxon>
        <taxon>Blastopirellula</taxon>
    </lineage>
</organism>
<dbReference type="Pfam" id="PF11866">
    <property type="entry name" value="DUF3386"/>
    <property type="match status" value="1"/>
</dbReference>
<gene>
    <name evidence="2" type="ORF">DSM3645_01470</name>
</gene>
<proteinExistence type="predicted"/>
<evidence type="ECO:0008006" key="4">
    <source>
        <dbReference type="Google" id="ProtNLM"/>
    </source>
</evidence>
<evidence type="ECO:0000313" key="3">
    <source>
        <dbReference type="Proteomes" id="UP000004358"/>
    </source>
</evidence>
<evidence type="ECO:0000313" key="2">
    <source>
        <dbReference type="EMBL" id="EAQ82342.1"/>
    </source>
</evidence>
<dbReference type="OrthoDB" id="214437at2"/>
<protein>
    <recommendedName>
        <fullName evidence="4">DUF3386 family protein</fullName>
    </recommendedName>
</protein>
<reference evidence="2 3" key="1">
    <citation type="submission" date="2006-02" db="EMBL/GenBank/DDBJ databases">
        <authorList>
            <person name="Amann R."/>
            <person name="Ferriera S."/>
            <person name="Johnson J."/>
            <person name="Kravitz S."/>
            <person name="Halpern A."/>
            <person name="Remington K."/>
            <person name="Beeson K."/>
            <person name="Tran B."/>
            <person name="Rogers Y.-H."/>
            <person name="Friedman R."/>
            <person name="Venter J.C."/>
        </authorList>
    </citation>
    <scope>NUCLEOTIDE SEQUENCE [LARGE SCALE GENOMIC DNA]</scope>
    <source>
        <strain evidence="2 3">DSM 3645</strain>
    </source>
</reference>
<name>A3ZN13_9BACT</name>
<feature type="chain" id="PRO_5002664746" description="DUF3386 family protein" evidence="1">
    <location>
        <begin position="20"/>
        <end position="233"/>
    </location>
</feature>